<dbReference type="PRINTS" id="PR00252">
    <property type="entry name" value="NRIONCHANNEL"/>
</dbReference>
<organism evidence="15 16">
    <name type="scientific">Littorina saxatilis</name>
    <dbReference type="NCBI Taxonomy" id="31220"/>
    <lineage>
        <taxon>Eukaryota</taxon>
        <taxon>Metazoa</taxon>
        <taxon>Spiralia</taxon>
        <taxon>Lophotrochozoa</taxon>
        <taxon>Mollusca</taxon>
        <taxon>Gastropoda</taxon>
        <taxon>Caenogastropoda</taxon>
        <taxon>Littorinimorpha</taxon>
        <taxon>Littorinoidea</taxon>
        <taxon>Littorinidae</taxon>
        <taxon>Littorina</taxon>
    </lineage>
</organism>
<feature type="domain" description="Neurotransmitter-gated ion-channel transmembrane" evidence="14">
    <location>
        <begin position="271"/>
        <end position="366"/>
    </location>
</feature>
<dbReference type="Pfam" id="PF02932">
    <property type="entry name" value="Neur_chan_memb"/>
    <property type="match status" value="1"/>
</dbReference>
<evidence type="ECO:0000313" key="16">
    <source>
        <dbReference type="Proteomes" id="UP001374579"/>
    </source>
</evidence>
<dbReference type="AlphaFoldDB" id="A0AAN9BAW8"/>
<evidence type="ECO:0000256" key="4">
    <source>
        <dbReference type="ARBA" id="ARBA00022475"/>
    </source>
</evidence>
<evidence type="ECO:0000256" key="6">
    <source>
        <dbReference type="ARBA" id="ARBA00022729"/>
    </source>
</evidence>
<comment type="caution">
    <text evidence="11">Lacks conserved residue(s) required for the propagation of feature annotation.</text>
</comment>
<keyword evidence="7 11" id="KW-1133">Transmembrane helix</keyword>
<dbReference type="InterPro" id="IPR018000">
    <property type="entry name" value="Neurotransmitter_ion_chnl_CS"/>
</dbReference>
<dbReference type="PANTHER" id="PTHR18945">
    <property type="entry name" value="NEUROTRANSMITTER GATED ION CHANNEL"/>
    <property type="match status" value="1"/>
</dbReference>
<dbReference type="GO" id="GO:0005230">
    <property type="term" value="F:extracellular ligand-gated monoatomic ion channel activity"/>
    <property type="evidence" value="ECO:0007669"/>
    <property type="project" value="InterPro"/>
</dbReference>
<dbReference type="EMBL" id="JBAMIC010000010">
    <property type="protein sequence ID" value="KAK7101789.1"/>
    <property type="molecule type" value="Genomic_DNA"/>
</dbReference>
<dbReference type="InterPro" id="IPR038050">
    <property type="entry name" value="Neuro_actylchol_rec"/>
</dbReference>
<sequence length="455" mass="51477">MQRNTDTPRHIEVETQQNSQTWYLAISTTETDRQEERQDKQTGSWQVDSHNATAYKELLAKLNDSEYYDAGLRPNITGDAVAVEIDLVLNSVGPVQEMDMTWTASFYLRQEWVDDRLVIGPGAGRVKMDGSHISEFWVPDVFFSNNKDGRKHHLTVDNHLLYVNGTNGRILYSQRLTVVSNCEMDLIKFPHDSQTCDIKLESYSFTTDDLTLGWSTSRSATSLLPTAYIPDFAIDDVSVSDCSATYAIGTYPCLKATVHMRREIGYYIFQTYLPSVLIVILSWASFWIDHEAVPARISVGLLTVLTITTQLSGSRSQLPRVPYIKAIDVWMSTNLVFVFAAYMEYAVVTVLSRRYKKKKMKDARNLPLDDSQELSVIQIHLADSTEKSTTENGGPVANGSSPTFQIRRPSSPSSPLPVLDSTDTGRRLDKRSRFMFPLVFAVFNVTYWTYYLAIA</sequence>
<keyword evidence="8 11" id="KW-0406">Ion transport</keyword>
<dbReference type="SUPFAM" id="SSF63712">
    <property type="entry name" value="Nicotinic receptor ligand binding domain-like"/>
    <property type="match status" value="1"/>
</dbReference>
<evidence type="ECO:0000256" key="10">
    <source>
        <dbReference type="ARBA" id="ARBA00023303"/>
    </source>
</evidence>
<dbReference type="GO" id="GO:0004888">
    <property type="term" value="F:transmembrane signaling receptor activity"/>
    <property type="evidence" value="ECO:0007669"/>
    <property type="project" value="InterPro"/>
</dbReference>
<dbReference type="NCBIfam" id="TIGR00860">
    <property type="entry name" value="LIC"/>
    <property type="match status" value="1"/>
</dbReference>
<keyword evidence="10 11" id="KW-0407">Ion channel</keyword>
<dbReference type="PROSITE" id="PS00236">
    <property type="entry name" value="NEUROTR_ION_CHANNEL"/>
    <property type="match status" value="1"/>
</dbReference>
<dbReference type="Gene3D" id="1.20.58.390">
    <property type="entry name" value="Neurotransmitter-gated ion-channel transmembrane domain"/>
    <property type="match status" value="1"/>
</dbReference>
<dbReference type="InterPro" id="IPR006202">
    <property type="entry name" value="Neur_chan_lig-bd"/>
</dbReference>
<feature type="region of interest" description="Disordered" evidence="12">
    <location>
        <begin position="385"/>
        <end position="422"/>
    </location>
</feature>
<dbReference type="InterPro" id="IPR006029">
    <property type="entry name" value="Neurotrans-gated_channel_TM"/>
</dbReference>
<evidence type="ECO:0000256" key="11">
    <source>
        <dbReference type="RuleBase" id="RU000687"/>
    </source>
</evidence>
<evidence type="ECO:0000256" key="12">
    <source>
        <dbReference type="SAM" id="MobiDB-lite"/>
    </source>
</evidence>
<keyword evidence="9 11" id="KW-0472">Membrane</keyword>
<dbReference type="GO" id="GO:0005886">
    <property type="term" value="C:plasma membrane"/>
    <property type="evidence" value="ECO:0007669"/>
    <property type="project" value="UniProtKB-SubCell"/>
</dbReference>
<dbReference type="Proteomes" id="UP001374579">
    <property type="component" value="Unassembled WGS sequence"/>
</dbReference>
<proteinExistence type="inferred from homology"/>
<dbReference type="InterPro" id="IPR006028">
    <property type="entry name" value="GABAA/Glycine_rcpt"/>
</dbReference>
<dbReference type="InterPro" id="IPR006201">
    <property type="entry name" value="Neur_channel"/>
</dbReference>
<keyword evidence="3 11" id="KW-0813">Transport</keyword>
<keyword evidence="4" id="KW-1003">Cell membrane</keyword>
<evidence type="ECO:0000313" key="15">
    <source>
        <dbReference type="EMBL" id="KAK7101789.1"/>
    </source>
</evidence>
<dbReference type="SUPFAM" id="SSF90112">
    <property type="entry name" value="Neurotransmitter-gated ion-channel transmembrane pore"/>
    <property type="match status" value="1"/>
</dbReference>
<protein>
    <submittedName>
        <fullName evidence="15">Uncharacterized protein</fullName>
    </submittedName>
</protein>
<dbReference type="PRINTS" id="PR00253">
    <property type="entry name" value="GABAARECEPTR"/>
</dbReference>
<evidence type="ECO:0000256" key="1">
    <source>
        <dbReference type="ARBA" id="ARBA00004141"/>
    </source>
</evidence>
<comment type="caution">
    <text evidence="15">The sequence shown here is derived from an EMBL/GenBank/DDBJ whole genome shotgun (WGS) entry which is preliminary data.</text>
</comment>
<evidence type="ECO:0000259" key="13">
    <source>
        <dbReference type="Pfam" id="PF02931"/>
    </source>
</evidence>
<evidence type="ECO:0000256" key="8">
    <source>
        <dbReference type="ARBA" id="ARBA00023065"/>
    </source>
</evidence>
<gene>
    <name evidence="15" type="ORF">V1264_020117</name>
</gene>
<dbReference type="CDD" id="cd18990">
    <property type="entry name" value="LGIC_ECD_GABAAR"/>
    <property type="match status" value="1"/>
</dbReference>
<reference evidence="15 16" key="1">
    <citation type="submission" date="2024-02" db="EMBL/GenBank/DDBJ databases">
        <title>Chromosome-scale genome assembly of the rough periwinkle Littorina saxatilis.</title>
        <authorList>
            <person name="De Jode A."/>
            <person name="Faria R."/>
            <person name="Formenti G."/>
            <person name="Sims Y."/>
            <person name="Smith T.P."/>
            <person name="Tracey A."/>
            <person name="Wood J.M.D."/>
            <person name="Zagrodzka Z.B."/>
            <person name="Johannesson K."/>
            <person name="Butlin R.K."/>
            <person name="Leder E.H."/>
        </authorList>
    </citation>
    <scope>NUCLEOTIDE SEQUENCE [LARGE SCALE GENOMIC DNA]</scope>
    <source>
        <strain evidence="15">Snail1</strain>
        <tissue evidence="15">Muscle</tissue>
    </source>
</reference>
<comment type="subcellular location">
    <subcellularLocation>
        <location evidence="2">Cell membrane</location>
    </subcellularLocation>
    <subcellularLocation>
        <location evidence="1">Membrane</location>
        <topology evidence="1">Multi-pass membrane protein</topology>
    </subcellularLocation>
</comment>
<keyword evidence="16" id="KW-1185">Reference proteome</keyword>
<dbReference type="InterPro" id="IPR036734">
    <property type="entry name" value="Neur_chan_lig-bd_sf"/>
</dbReference>
<dbReference type="InterPro" id="IPR036719">
    <property type="entry name" value="Neuro-gated_channel_TM_sf"/>
</dbReference>
<feature type="transmembrane region" description="Helical" evidence="11">
    <location>
        <begin position="434"/>
        <end position="454"/>
    </location>
</feature>
<evidence type="ECO:0000256" key="3">
    <source>
        <dbReference type="ARBA" id="ARBA00022448"/>
    </source>
</evidence>
<feature type="transmembrane region" description="Helical" evidence="11">
    <location>
        <begin position="329"/>
        <end position="351"/>
    </location>
</feature>
<feature type="domain" description="Neurotransmitter-gated ion-channel ligand-binding" evidence="13">
    <location>
        <begin position="57"/>
        <end position="263"/>
    </location>
</feature>
<keyword evidence="5 11" id="KW-0812">Transmembrane</keyword>
<keyword evidence="6" id="KW-0732">Signal</keyword>
<comment type="similarity">
    <text evidence="11">Belongs to the ligand-gated ion channel (TC 1.A.9) family.</text>
</comment>
<name>A0AAN9BAW8_9CAEN</name>
<evidence type="ECO:0000256" key="7">
    <source>
        <dbReference type="ARBA" id="ARBA00022989"/>
    </source>
</evidence>
<accession>A0AAN9BAW8</accession>
<evidence type="ECO:0000256" key="9">
    <source>
        <dbReference type="ARBA" id="ARBA00023136"/>
    </source>
</evidence>
<dbReference type="FunFam" id="2.70.170.10:FF:000045">
    <property type="entry name" value="Predicted protein"/>
    <property type="match status" value="1"/>
</dbReference>
<evidence type="ECO:0000256" key="2">
    <source>
        <dbReference type="ARBA" id="ARBA00004236"/>
    </source>
</evidence>
<dbReference type="CDD" id="cd19049">
    <property type="entry name" value="LGIC_TM_anion"/>
    <property type="match status" value="1"/>
</dbReference>
<feature type="transmembrane region" description="Helical" evidence="11">
    <location>
        <begin position="264"/>
        <end position="288"/>
    </location>
</feature>
<dbReference type="Gene3D" id="2.70.170.10">
    <property type="entry name" value="Neurotransmitter-gated ion-channel ligand-binding domain"/>
    <property type="match status" value="1"/>
</dbReference>
<evidence type="ECO:0000256" key="5">
    <source>
        <dbReference type="ARBA" id="ARBA00022692"/>
    </source>
</evidence>
<evidence type="ECO:0000259" key="14">
    <source>
        <dbReference type="Pfam" id="PF02932"/>
    </source>
</evidence>
<dbReference type="Pfam" id="PF02931">
    <property type="entry name" value="Neur_chan_LBD"/>
    <property type="match status" value="1"/>
</dbReference>